<reference evidence="1 2" key="1">
    <citation type="submission" date="2020-10" db="EMBL/GenBank/DDBJ databases">
        <title>Streptomyces ferrugineus complate genome analysis.</title>
        <authorList>
            <person name="Anwar N."/>
        </authorList>
    </citation>
    <scope>NUCLEOTIDE SEQUENCE [LARGE SCALE GENOMIC DNA]</scope>
    <source>
        <strain evidence="1 2">CCTCC AA2014009</strain>
    </source>
</reference>
<dbReference type="AlphaFoldDB" id="A0A7M2SRR8"/>
<keyword evidence="2" id="KW-1185">Reference proteome</keyword>
<dbReference type="EMBL" id="CP063373">
    <property type="protein sequence ID" value="QOV39057.1"/>
    <property type="molecule type" value="Genomic_DNA"/>
</dbReference>
<dbReference type="Proteomes" id="UP000594205">
    <property type="component" value="Chromosome"/>
</dbReference>
<accession>A0A7M2SRR8</accession>
<sequence>MLLAIHHCLGAPPASAETEIDLAAPLERFPELALVERGPTAGRSLRVCGLLVLQVS</sequence>
<gene>
    <name evidence="1" type="ORF">IM697_12110</name>
</gene>
<evidence type="ECO:0000313" key="2">
    <source>
        <dbReference type="Proteomes" id="UP000594205"/>
    </source>
</evidence>
<protein>
    <submittedName>
        <fullName evidence="1">Uncharacterized protein</fullName>
    </submittedName>
</protein>
<name>A0A7M2SRR8_9ACTN</name>
<proteinExistence type="predicted"/>
<organism evidence="1 2">
    <name type="scientific">Streptomyces ferrugineus</name>
    <dbReference type="NCBI Taxonomy" id="1413221"/>
    <lineage>
        <taxon>Bacteria</taxon>
        <taxon>Bacillati</taxon>
        <taxon>Actinomycetota</taxon>
        <taxon>Actinomycetes</taxon>
        <taxon>Kitasatosporales</taxon>
        <taxon>Streptomycetaceae</taxon>
        <taxon>Streptomyces</taxon>
    </lineage>
</organism>
<dbReference type="KEGG" id="sfeu:IM697_12110"/>
<dbReference type="RefSeq" id="WP_194047430.1">
    <property type="nucleotide sequence ID" value="NZ_CP063373.1"/>
</dbReference>
<evidence type="ECO:0000313" key="1">
    <source>
        <dbReference type="EMBL" id="QOV39057.1"/>
    </source>
</evidence>